<evidence type="ECO:0000256" key="7">
    <source>
        <dbReference type="SAM" id="SignalP"/>
    </source>
</evidence>
<name>A0A857IGH9_ACIHA</name>
<dbReference type="SUPFAM" id="SSF50998">
    <property type="entry name" value="Quinoprotein alcohol dehydrogenase-like"/>
    <property type="match status" value="1"/>
</dbReference>
<keyword evidence="3" id="KW-1029">Fimbrium biogenesis</keyword>
<evidence type="ECO:0000256" key="2">
    <source>
        <dbReference type="ARBA" id="ARBA00008387"/>
    </source>
</evidence>
<protein>
    <submittedName>
        <fullName evidence="9">Pilus assembly protein PilY</fullName>
    </submittedName>
</protein>
<dbReference type="Pfam" id="PF05567">
    <property type="entry name" value="T4P_PilY1"/>
    <property type="match status" value="1"/>
</dbReference>
<keyword evidence="5" id="KW-0106">Calcium</keyword>
<proteinExistence type="inferred from homology"/>
<evidence type="ECO:0000256" key="3">
    <source>
        <dbReference type="ARBA" id="ARBA00022558"/>
    </source>
</evidence>
<organism evidence="9 10">
    <name type="scientific">Acinetobacter haemolyticus</name>
    <dbReference type="NCBI Taxonomy" id="29430"/>
    <lineage>
        <taxon>Bacteria</taxon>
        <taxon>Pseudomonadati</taxon>
        <taxon>Pseudomonadota</taxon>
        <taxon>Gammaproteobacteria</taxon>
        <taxon>Moraxellales</taxon>
        <taxon>Moraxellaceae</taxon>
        <taxon>Acinetobacter</taxon>
    </lineage>
</organism>
<evidence type="ECO:0000259" key="8">
    <source>
        <dbReference type="Pfam" id="PF05567"/>
    </source>
</evidence>
<keyword evidence="4" id="KW-0479">Metal-binding</keyword>
<dbReference type="InterPro" id="IPR011047">
    <property type="entry name" value="Quinoprotein_ADH-like_sf"/>
</dbReference>
<dbReference type="PROSITE" id="PS51257">
    <property type="entry name" value="PROKAR_LIPOPROTEIN"/>
    <property type="match status" value="1"/>
</dbReference>
<gene>
    <name evidence="9" type="ORF">AhaeAN43_01950</name>
</gene>
<feature type="chain" id="PRO_5032843346" evidence="7">
    <location>
        <begin position="43"/>
        <end position="1517"/>
    </location>
</feature>
<evidence type="ECO:0000313" key="10">
    <source>
        <dbReference type="Proteomes" id="UP000463868"/>
    </source>
</evidence>
<dbReference type="GO" id="GO:0009289">
    <property type="term" value="C:pilus"/>
    <property type="evidence" value="ECO:0007669"/>
    <property type="project" value="UniProtKB-SubCell"/>
</dbReference>
<evidence type="ECO:0000256" key="4">
    <source>
        <dbReference type="ARBA" id="ARBA00022723"/>
    </source>
</evidence>
<feature type="signal peptide" evidence="7">
    <location>
        <begin position="1"/>
        <end position="42"/>
    </location>
</feature>
<dbReference type="EMBL" id="CP031976">
    <property type="protein sequence ID" value="QHI12228.1"/>
    <property type="molecule type" value="Genomic_DNA"/>
</dbReference>
<feature type="domain" description="PilY1 beta-propeller" evidence="8">
    <location>
        <begin position="973"/>
        <end position="1257"/>
    </location>
</feature>
<sequence>MNNNKMRKLTKRERKQQNRKKGLLFSCAVLSSCFVLSSVASASDIEVYQPAVGNKKRIMLMVDQSRSMGGAGLLGLVKDYPICVGSGTTDILGDLSQLGLGIKLLGKSDLAEITKEAADLANDIALKGLLGDGKGGGILDSVAEIKTDQPSIEYPFKRHGCTVVTTPLVIENLDKLLNGVLGVGTGLSAEQYIRETCDPMIDISLLKPITGSSTVGVYRCYDKNSRVRMALTDILKGNDGDASKGLPAIEQLPDTAMVGLSVSPYNHTANDRAGAIVFEPKPLDQEYLNAAGVKKTHRQHIIDYIASPAMDSKGEFNISTLVTQVIPKLVTGLVTDVVNALVGTVKGVLGGDLGAALNQLLEMHNTNNAINDVLVMLGLGGNSPLASTYAETGAYLQGNTTKGTAARQMYRIESLGSALGILDLFETHYECSAWAVDGKCTQWDKKYWQLLDLLGLKIGFGDKVNSKANQLKKVNINLVNALGLAQVGHSEFYYEYHPSVDAKYSGFRDSASNSTTTNTLVKNADFYQAPSTAPQCDANGLMVITGSVPSIAPTLSDALLAPLSTTDSTQASIERLMGRSLSNTAPLAIQYKDGGNAARKEWNFQCNSTDLVSTRKGNSDFATWQCIGAYARDIRALQNNPIKTAVVGLDRSFLQLPSYIAGQSSATDTVGLTQINSTAVSKDQLLTGIVPKVLRDTLGNVGGLLDIALKDSIIGSALTNSVVNLLDQLLPPSSDDIKNMARWGVIGGGGWYNAANSHNIAQSIKNFHDGLGVEAGDPIGLQALPADPLTPYRMSNEVYKSMFEPTEKASWFGNFKKYGLETNNSINKLKDSWDAAAKEYDVKDWNKGGLLKQLQDLPTKTNDDDPENPAVTERTLFTNRGCVTTASASEYTEVGQLKKVNNKYLDEVCGTGPTAKKDGNGHFLMNLLGYNVSNDAITDDLTEENRTNWRVGMNLHSIPIKLTQDAVFNADNSIKERNDYMLFGTTQGVLHVVKANTGEETFAFIPNEMLENPKQQDAFTTPVAAHIRHPDNMAYGIDGAWTLDSEYVYGMKEVSSGSASSEVVATVGEITKDGKVLAKGKQIAYGGLRMGGRSYYALNLSNLDSPELKFHIDPISGKVYSKNNPDGKPFDAIKNMGQSWSKPTITTIMYNKAPKRVMLVGGGYDMEYEKTTPIITKDTQGAGIYMFDADNGDLIWHASGDNPSTSCGKGDANHGLKIQNLGSVVGRINTVDRNGDGIADHLYFGDLKGQVWRIDLSNDLGNGSCGAYSMLFQNTDERFYEAPNFSVYGYEQPLAVISIASGNRSLPFSDKTDTAKIYNIFDREVVGGSFGTSNGNDKTPKLTLANLVQMPTADGLKGKTLAQVKLDIPNGWYVSAKTVIGKELDAQGVETVVTTPDGSKVLGEMVVMNKSLYASVYNPNATTNSCKVEAQGITTVQRYCLPYGVCEYDVKDTTMSFGAGRGIVDVMVGAGIGSSDTGTKRQILNPGLASVINKANGAPTNTMRRQIVPLKWYESNE</sequence>
<evidence type="ECO:0000256" key="5">
    <source>
        <dbReference type="ARBA" id="ARBA00022837"/>
    </source>
</evidence>
<accession>A0A857IGH9</accession>
<keyword evidence="7" id="KW-0732">Signal</keyword>
<dbReference type="Proteomes" id="UP000463868">
    <property type="component" value="Chromosome"/>
</dbReference>
<evidence type="ECO:0000256" key="6">
    <source>
        <dbReference type="ARBA" id="ARBA00023263"/>
    </source>
</evidence>
<comment type="similarity">
    <text evidence="2">Belongs to the PilY1 family.</text>
</comment>
<keyword evidence="6" id="KW-0281">Fimbrium</keyword>
<reference evidence="9 10" key="1">
    <citation type="submission" date="2018-08" db="EMBL/GenBank/DDBJ databases">
        <title>Analysis of the genomic diversity of Mexican Acinetobacter haemolyticus clinical isolates.</title>
        <authorList>
            <person name="Castro-Jaimes S."/>
            <person name="Cevallos M.A."/>
        </authorList>
    </citation>
    <scope>NUCLEOTIDE SEQUENCE [LARGE SCALE GENOMIC DNA]</scope>
    <source>
        <strain evidence="9 10">AN43</strain>
    </source>
</reference>
<dbReference type="InterPro" id="IPR008707">
    <property type="entry name" value="B-propeller_PilY1"/>
</dbReference>
<evidence type="ECO:0000313" key="9">
    <source>
        <dbReference type="EMBL" id="QHI12228.1"/>
    </source>
</evidence>
<evidence type="ECO:0000256" key="1">
    <source>
        <dbReference type="ARBA" id="ARBA00004561"/>
    </source>
</evidence>
<comment type="subcellular location">
    <subcellularLocation>
        <location evidence="1">Fimbrium</location>
    </subcellularLocation>
</comment>
<dbReference type="GO" id="GO:0046872">
    <property type="term" value="F:metal ion binding"/>
    <property type="evidence" value="ECO:0007669"/>
    <property type="project" value="UniProtKB-KW"/>
</dbReference>
<dbReference type="RefSeq" id="WP_005088455.1">
    <property type="nucleotide sequence ID" value="NZ_CP031972.1"/>
</dbReference>